<feature type="transmembrane region" description="Helical" evidence="6">
    <location>
        <begin position="21"/>
        <end position="39"/>
    </location>
</feature>
<keyword evidence="5 6" id="KW-0472">Membrane</keyword>
<protein>
    <submittedName>
        <fullName evidence="8">Phosphoglycerol transferase MdoB</fullName>
    </submittedName>
</protein>
<proteinExistence type="predicted"/>
<dbReference type="PANTHER" id="PTHR47371">
    <property type="entry name" value="LIPOTEICHOIC ACID SYNTHASE"/>
    <property type="match status" value="1"/>
</dbReference>
<evidence type="ECO:0000256" key="2">
    <source>
        <dbReference type="ARBA" id="ARBA00022475"/>
    </source>
</evidence>
<evidence type="ECO:0000256" key="4">
    <source>
        <dbReference type="ARBA" id="ARBA00022989"/>
    </source>
</evidence>
<dbReference type="GO" id="GO:0016740">
    <property type="term" value="F:transferase activity"/>
    <property type="evidence" value="ECO:0007669"/>
    <property type="project" value="UniProtKB-KW"/>
</dbReference>
<accession>A0A239BZF7</accession>
<dbReference type="GO" id="GO:0005886">
    <property type="term" value="C:plasma membrane"/>
    <property type="evidence" value="ECO:0007669"/>
    <property type="project" value="UniProtKB-SubCell"/>
</dbReference>
<dbReference type="InterPro" id="IPR000917">
    <property type="entry name" value="Sulfatase_N"/>
</dbReference>
<keyword evidence="3 6" id="KW-0812">Transmembrane</keyword>
<dbReference type="Pfam" id="PF00884">
    <property type="entry name" value="Sulfatase"/>
    <property type="match status" value="1"/>
</dbReference>
<evidence type="ECO:0000256" key="1">
    <source>
        <dbReference type="ARBA" id="ARBA00004651"/>
    </source>
</evidence>
<keyword evidence="9" id="KW-1185">Reference proteome</keyword>
<organism evidence="8 9">
    <name type="scientific">Pseudomonas segetis</name>
    <dbReference type="NCBI Taxonomy" id="298908"/>
    <lineage>
        <taxon>Bacteria</taxon>
        <taxon>Pseudomonadati</taxon>
        <taxon>Pseudomonadota</taxon>
        <taxon>Gammaproteobacteria</taxon>
        <taxon>Pseudomonadales</taxon>
        <taxon>Pseudomonadaceae</taxon>
        <taxon>Pseudomonas</taxon>
    </lineage>
</organism>
<feature type="domain" description="Sulfatase N-terminal" evidence="7">
    <location>
        <begin position="234"/>
        <end position="510"/>
    </location>
</feature>
<comment type="subcellular location">
    <subcellularLocation>
        <location evidence="1">Cell membrane</location>
        <topology evidence="1">Multi-pass membrane protein</topology>
    </subcellularLocation>
</comment>
<feature type="transmembrane region" description="Helical" evidence="6">
    <location>
        <begin position="117"/>
        <end position="136"/>
    </location>
</feature>
<evidence type="ECO:0000256" key="5">
    <source>
        <dbReference type="ARBA" id="ARBA00023136"/>
    </source>
</evidence>
<dbReference type="RefSeq" id="WP_089359256.1">
    <property type="nucleotide sequence ID" value="NZ_FZOG01000002.1"/>
</dbReference>
<dbReference type="EMBL" id="FZOG01000002">
    <property type="protein sequence ID" value="SNS12788.1"/>
    <property type="molecule type" value="Genomic_DNA"/>
</dbReference>
<feature type="transmembrane region" description="Helical" evidence="6">
    <location>
        <begin position="148"/>
        <end position="166"/>
    </location>
</feature>
<dbReference type="InterPro" id="IPR017850">
    <property type="entry name" value="Alkaline_phosphatase_core_sf"/>
</dbReference>
<evidence type="ECO:0000256" key="3">
    <source>
        <dbReference type="ARBA" id="ARBA00022692"/>
    </source>
</evidence>
<evidence type="ECO:0000313" key="8">
    <source>
        <dbReference type="EMBL" id="SNS12788.1"/>
    </source>
</evidence>
<sequence length="754" mass="83739">MSTPSRLLSWRHPTQSPFAQCLALCALFIFIPLASRYLLGWSHAYGYLSDIAIGGLLVILLYQRPLIIALPVMIFWSVLTLANVELLTAVGRMPEASDLHYLTDAQFVSRSTHGAGLSHPALGLALLANIGLYLLLSLRQRAAVRRPIGNAWLLLPLALLAVHALLQYRMPSESDQWFQFNLPHKLAAEGFSNGEQDLQSWLDNQPPGAPVNIAGLQQLDLDGTSLLEQAGRARNVLIITLEGIPGAYLAPSRDALQSPYNGNTMVRLSRWAEQGMLTADYVLHSHQTIRGLYSMLCGDFAKLDSGTPKGVELLNNPSRSEQCLPAQMRKYGFSTHYLQGAGLRFMAKDQIMPQMGFDKTLGRDWFTNTPHLNFPWGMDDKSFFEGSLGYINQLRQQGQPWMLTLMTVGTHQPYSAPADYLQRFPDSKLAAVAYLDDAVGDFLDALKQQGVLEDTLVIVTSDESHGIENLALASAWGFNLILAPEQQQLPHLKQGVYGHVDLSASVLDYFALPVPGNISGRSLLRDYNRGRQIISYTNGLLRQHDGQGTFTECDFQHVCRRYASKGFINDKSHYLGRFTGKPARLLSQQAELLNQSLRQADTSQHYQFANHQPIDLKPQRTDDWADNLVGAQYLELPQGTRTTVTMKIRAVNLDAAGATLQLKTKEYDRDVAITIPALPKLTADQPVSLTFSFDNLDARKAFSFHLLGQGNGAIVLDEFRVTTEPRTDSLVATKDETQARLETATETPVEKVHN</sequence>
<feature type="transmembrane region" description="Helical" evidence="6">
    <location>
        <begin position="45"/>
        <end position="62"/>
    </location>
</feature>
<reference evidence="9" key="1">
    <citation type="submission" date="2017-06" db="EMBL/GenBank/DDBJ databases">
        <authorList>
            <person name="Varghese N."/>
            <person name="Submissions S."/>
        </authorList>
    </citation>
    <scope>NUCLEOTIDE SEQUENCE [LARGE SCALE GENOMIC DNA]</scope>
    <source>
        <strain evidence="9">CIP 108523</strain>
    </source>
</reference>
<feature type="transmembrane region" description="Helical" evidence="6">
    <location>
        <begin position="69"/>
        <end position="90"/>
    </location>
</feature>
<dbReference type="InterPro" id="IPR050448">
    <property type="entry name" value="OpgB/LTA_synthase_biosynth"/>
</dbReference>
<dbReference type="Gene3D" id="3.40.720.10">
    <property type="entry name" value="Alkaline Phosphatase, subunit A"/>
    <property type="match status" value="1"/>
</dbReference>
<keyword evidence="2" id="KW-1003">Cell membrane</keyword>
<dbReference type="Proteomes" id="UP000242915">
    <property type="component" value="Unassembled WGS sequence"/>
</dbReference>
<dbReference type="SUPFAM" id="SSF53649">
    <property type="entry name" value="Alkaline phosphatase-like"/>
    <property type="match status" value="1"/>
</dbReference>
<evidence type="ECO:0000256" key="6">
    <source>
        <dbReference type="SAM" id="Phobius"/>
    </source>
</evidence>
<name>A0A239BZF7_9PSED</name>
<keyword evidence="8" id="KW-0808">Transferase</keyword>
<gene>
    <name evidence="8" type="ORF">SAMN05216255_1402</name>
</gene>
<dbReference type="CDD" id="cd16015">
    <property type="entry name" value="LTA_synthase"/>
    <property type="match status" value="1"/>
</dbReference>
<evidence type="ECO:0000313" key="9">
    <source>
        <dbReference type="Proteomes" id="UP000242915"/>
    </source>
</evidence>
<dbReference type="PANTHER" id="PTHR47371:SF3">
    <property type="entry name" value="PHOSPHOGLYCEROL TRANSFERASE I"/>
    <property type="match status" value="1"/>
</dbReference>
<dbReference type="Gene3D" id="2.60.120.260">
    <property type="entry name" value="Galactose-binding domain-like"/>
    <property type="match status" value="1"/>
</dbReference>
<keyword evidence="4 6" id="KW-1133">Transmembrane helix</keyword>
<evidence type="ECO:0000259" key="7">
    <source>
        <dbReference type="Pfam" id="PF00884"/>
    </source>
</evidence>
<dbReference type="AlphaFoldDB" id="A0A239BZF7"/>